<keyword evidence="5 9" id="KW-1133">Transmembrane helix</keyword>
<gene>
    <name evidence="12" type="primary">LOC135193456</name>
</gene>
<keyword evidence="3" id="KW-1003">Cell membrane</keyword>
<name>A0ABM4AL90_VANTA</name>
<evidence type="ECO:0000256" key="1">
    <source>
        <dbReference type="ARBA" id="ARBA00004651"/>
    </source>
</evidence>
<evidence type="ECO:0000256" key="2">
    <source>
        <dbReference type="ARBA" id="ARBA00008685"/>
    </source>
</evidence>
<dbReference type="PANTHER" id="PTHR42643:SF33">
    <property type="entry name" value="GLUTAMATE RECEPTOR 2-LIKE PROTEIN"/>
    <property type="match status" value="1"/>
</dbReference>
<evidence type="ECO:0000256" key="6">
    <source>
        <dbReference type="ARBA" id="ARBA00023136"/>
    </source>
</evidence>
<evidence type="ECO:0000256" key="7">
    <source>
        <dbReference type="ARBA" id="ARBA00023170"/>
    </source>
</evidence>
<dbReference type="Gene3D" id="3.40.190.10">
    <property type="entry name" value="Periplasmic binding protein-like II"/>
    <property type="match status" value="2"/>
</dbReference>
<evidence type="ECO:0000256" key="9">
    <source>
        <dbReference type="SAM" id="Phobius"/>
    </source>
</evidence>
<keyword evidence="11" id="KW-1185">Reference proteome</keyword>
<evidence type="ECO:0000256" key="5">
    <source>
        <dbReference type="ARBA" id="ARBA00022989"/>
    </source>
</evidence>
<dbReference type="PANTHER" id="PTHR42643">
    <property type="entry name" value="IONOTROPIC RECEPTOR 20A-RELATED"/>
    <property type="match status" value="1"/>
</dbReference>
<feature type="transmembrane region" description="Helical" evidence="9">
    <location>
        <begin position="381"/>
        <end position="401"/>
    </location>
</feature>
<dbReference type="Pfam" id="PF00060">
    <property type="entry name" value="Lig_chan"/>
    <property type="match status" value="1"/>
</dbReference>
<dbReference type="RefSeq" id="XP_064072067.1">
    <property type="nucleotide sequence ID" value="XM_064215997.1"/>
</dbReference>
<evidence type="ECO:0000259" key="10">
    <source>
        <dbReference type="Pfam" id="PF00060"/>
    </source>
</evidence>
<keyword evidence="7 12" id="KW-0675">Receptor</keyword>
<dbReference type="GeneID" id="135193456"/>
<protein>
    <submittedName>
        <fullName evidence="12">Probable glutamate receptor</fullName>
    </submittedName>
</protein>
<evidence type="ECO:0000256" key="4">
    <source>
        <dbReference type="ARBA" id="ARBA00022692"/>
    </source>
</evidence>
<proteinExistence type="inferred from homology"/>
<evidence type="ECO:0000313" key="12">
    <source>
        <dbReference type="RefSeq" id="XP_064072067.1"/>
    </source>
</evidence>
<sequence length="628" mass="69853">MSFYLSSFTKAKCPAPVLLSMGYIVEHAVWRGWHQAIIYTTDLESDCKWSILSLVKCLGINGIASALNVKERAKLKTHLGIVMFQRTLRLNATSRFIATVNQITEFEMNEAPFDWLIMPKSIEGLKAISESLNATNVRFDQNIVEFQIQMNLHNAYFNVYVIQVFKMRLNSTLFVAFLGEWNQKQSMRSVNAPYPVEARNLMGEIFIVGRCNSSKGGSTLSDEEASSTPELLDNVLDFLTQRLNATSLSRYYVKLGYRSYEGAWTGLLGALMEHSVDIALEPVTAVTSRQSDMDFIFPITRTMCNIYIRHQETSAVRDIFLAPFSPQLIACAVCVALVASITMMIISKTCLTARYMSFTDAIIWSMGILCQQGSSWRPSNAAASVVLIVSLLFALVIYNAYAAFITSVLSVRVATVASLADVLQSSNIKIGYVRNGADQMYLMSTKDVQLNAFYIRGYSEAENLVSSTEEGLVRAAIQDYAFFSGQRAARATIRSLSQARGRCALRELPVLSTRAQVAFPLPSGSPYARPVLISLLQLRSGGILARLEAALVPSMPQCEPSSGFASARAADVKTALFVILTGYVIAILIGIAEYSWENRKGIKRHLRRRWRQIFNSKDHIVNKNSSLQ</sequence>
<keyword evidence="8" id="KW-0325">Glycoprotein</keyword>
<organism evidence="11 12">
    <name type="scientific">Vanessa tameamea</name>
    <name type="common">Kamehameha butterfly</name>
    <dbReference type="NCBI Taxonomy" id="334116"/>
    <lineage>
        <taxon>Eukaryota</taxon>
        <taxon>Metazoa</taxon>
        <taxon>Ecdysozoa</taxon>
        <taxon>Arthropoda</taxon>
        <taxon>Hexapoda</taxon>
        <taxon>Insecta</taxon>
        <taxon>Pterygota</taxon>
        <taxon>Neoptera</taxon>
        <taxon>Endopterygota</taxon>
        <taxon>Lepidoptera</taxon>
        <taxon>Glossata</taxon>
        <taxon>Ditrysia</taxon>
        <taxon>Papilionoidea</taxon>
        <taxon>Nymphalidae</taxon>
        <taxon>Nymphalinae</taxon>
        <taxon>Vanessa</taxon>
    </lineage>
</organism>
<dbReference type="Gene3D" id="1.10.287.70">
    <property type="match status" value="1"/>
</dbReference>
<dbReference type="Proteomes" id="UP001652626">
    <property type="component" value="Chromosome 10"/>
</dbReference>
<dbReference type="SUPFAM" id="SSF53850">
    <property type="entry name" value="Periplasmic binding protein-like II"/>
    <property type="match status" value="1"/>
</dbReference>
<reference evidence="12" key="1">
    <citation type="submission" date="2025-08" db="UniProtKB">
        <authorList>
            <consortium name="RefSeq"/>
        </authorList>
    </citation>
    <scope>IDENTIFICATION</scope>
    <source>
        <tissue evidence="12">Whole body</tissue>
    </source>
</reference>
<keyword evidence="4 9" id="KW-0812">Transmembrane</keyword>
<accession>A0ABM4AL90</accession>
<evidence type="ECO:0000256" key="8">
    <source>
        <dbReference type="ARBA" id="ARBA00023180"/>
    </source>
</evidence>
<keyword evidence="6 9" id="KW-0472">Membrane</keyword>
<feature type="transmembrane region" description="Helical" evidence="9">
    <location>
        <begin position="324"/>
        <end position="346"/>
    </location>
</feature>
<feature type="transmembrane region" description="Helical" evidence="9">
    <location>
        <begin position="575"/>
        <end position="596"/>
    </location>
</feature>
<dbReference type="InterPro" id="IPR052192">
    <property type="entry name" value="Insect_Ionotropic_Sensory_Rcpt"/>
</dbReference>
<comment type="subcellular location">
    <subcellularLocation>
        <location evidence="1">Cell membrane</location>
        <topology evidence="1">Multi-pass membrane protein</topology>
    </subcellularLocation>
</comment>
<evidence type="ECO:0000313" key="11">
    <source>
        <dbReference type="Proteomes" id="UP001652626"/>
    </source>
</evidence>
<dbReference type="InterPro" id="IPR001320">
    <property type="entry name" value="Iontro_rcpt_C"/>
</dbReference>
<feature type="domain" description="Ionotropic glutamate receptor C-terminal" evidence="10">
    <location>
        <begin position="329"/>
        <end position="494"/>
    </location>
</feature>
<comment type="similarity">
    <text evidence="2">Belongs to the glutamate-gated ion channel (TC 1.A.10.1) family.</text>
</comment>
<evidence type="ECO:0000256" key="3">
    <source>
        <dbReference type="ARBA" id="ARBA00022475"/>
    </source>
</evidence>